<evidence type="ECO:0000256" key="2">
    <source>
        <dbReference type="ARBA" id="ARBA00022679"/>
    </source>
</evidence>
<evidence type="ECO:0000259" key="6">
    <source>
        <dbReference type="PROSITE" id="PS50011"/>
    </source>
</evidence>
<reference evidence="7 8" key="1">
    <citation type="submission" date="2019-03" db="EMBL/GenBank/DDBJ databases">
        <title>Single cell metagenomics reveals metabolic interactions within the superorganism composed of flagellate Streblomastix strix and complex community of Bacteroidetes bacteria on its surface.</title>
        <authorList>
            <person name="Treitli S.C."/>
            <person name="Kolisko M."/>
            <person name="Husnik F."/>
            <person name="Keeling P."/>
            <person name="Hampl V."/>
        </authorList>
    </citation>
    <scope>NUCLEOTIDE SEQUENCE [LARGE SCALE GENOMIC DNA]</scope>
    <source>
        <strain evidence="7">ST1C</strain>
    </source>
</reference>
<dbReference type="GO" id="GO:0004674">
    <property type="term" value="F:protein serine/threonine kinase activity"/>
    <property type="evidence" value="ECO:0007669"/>
    <property type="project" value="UniProtKB-EC"/>
</dbReference>
<name>A0A5J4USR1_9EUKA</name>
<evidence type="ECO:0000256" key="5">
    <source>
        <dbReference type="ARBA" id="ARBA00022840"/>
    </source>
</evidence>
<dbReference type="GO" id="GO:0005524">
    <property type="term" value="F:ATP binding"/>
    <property type="evidence" value="ECO:0007669"/>
    <property type="project" value="UniProtKB-KW"/>
</dbReference>
<organism evidence="7 8">
    <name type="scientific">Streblomastix strix</name>
    <dbReference type="NCBI Taxonomy" id="222440"/>
    <lineage>
        <taxon>Eukaryota</taxon>
        <taxon>Metamonada</taxon>
        <taxon>Preaxostyla</taxon>
        <taxon>Oxymonadida</taxon>
        <taxon>Streblomastigidae</taxon>
        <taxon>Streblomastix</taxon>
    </lineage>
</organism>
<proteinExistence type="predicted"/>
<protein>
    <recommendedName>
        <fullName evidence="1">non-specific serine/threonine protein kinase</fullName>
        <ecNumber evidence="1">2.7.11.1</ecNumber>
    </recommendedName>
</protein>
<sequence>MALSGLGNNDFRILKKLSHRAQGRTYMAELLSTKDLFVMKKEEYLSDEDKARVQLQIEQMKRLTSKFTVRLVCSFQFDVDMCIVMELCENDLRKTIAQLQMLPEPERVTRVWAIVSQVIRSLDHLHTNNVVHQKIKPENIFVNADGSIRFGNFVGAQPLNEKDCLSLGSTMVYMAPEVWLMKRCDSFSNIFSCGVIAAELLTGKHPFYANNELAIVERIKKGSFDKLPAFVPYDLKELIESMIDADYSKRPTTRQIMIQSTIDTYLRIQLEKEKDFEVSQNRAKVQSKPQSSSIRVVSVPTVDEQVYQSYPAQPDPQYLQAVQQQHAYQQNQIPNQNQISTISSVPVLETVPSNPQSSSKKVYYIKKAKPKQNSEILKPAIKIQEEELEIYPVDSPVLADVHIHGNIYTHTQENENKCTILFNPAVNKGIVKLVIRNLHSIKAVGIVDEPFLFNQNEEPSTCIVVDNAGL</sequence>
<evidence type="ECO:0000256" key="4">
    <source>
        <dbReference type="ARBA" id="ARBA00022777"/>
    </source>
</evidence>
<evidence type="ECO:0000256" key="3">
    <source>
        <dbReference type="ARBA" id="ARBA00022741"/>
    </source>
</evidence>
<accession>A0A5J4USR1</accession>
<keyword evidence="3" id="KW-0547">Nucleotide-binding</keyword>
<dbReference type="AlphaFoldDB" id="A0A5J4USR1"/>
<gene>
    <name evidence="7" type="ORF">EZS28_031361</name>
</gene>
<keyword evidence="4 7" id="KW-0418">Kinase</keyword>
<dbReference type="InterPro" id="IPR000719">
    <property type="entry name" value="Prot_kinase_dom"/>
</dbReference>
<dbReference type="PANTHER" id="PTHR43671">
    <property type="entry name" value="SERINE/THREONINE-PROTEIN KINASE NEK"/>
    <property type="match status" value="1"/>
</dbReference>
<evidence type="ECO:0000313" key="7">
    <source>
        <dbReference type="EMBL" id="KAA6373112.1"/>
    </source>
</evidence>
<dbReference type="PROSITE" id="PS50011">
    <property type="entry name" value="PROTEIN_KINASE_DOM"/>
    <property type="match status" value="1"/>
</dbReference>
<dbReference type="PANTHER" id="PTHR43671:SF13">
    <property type="entry name" value="SERINE_THREONINE-PROTEIN KINASE NEK2"/>
    <property type="match status" value="1"/>
</dbReference>
<keyword evidence="5" id="KW-0067">ATP-binding</keyword>
<dbReference type="EC" id="2.7.11.1" evidence="1"/>
<dbReference type="Proteomes" id="UP000324800">
    <property type="component" value="Unassembled WGS sequence"/>
</dbReference>
<dbReference type="Gene3D" id="1.10.510.10">
    <property type="entry name" value="Transferase(Phosphotransferase) domain 1"/>
    <property type="match status" value="1"/>
</dbReference>
<dbReference type="Pfam" id="PF00069">
    <property type="entry name" value="Pkinase"/>
    <property type="match status" value="1"/>
</dbReference>
<dbReference type="InterPro" id="IPR011009">
    <property type="entry name" value="Kinase-like_dom_sf"/>
</dbReference>
<keyword evidence="2" id="KW-0808">Transferase</keyword>
<evidence type="ECO:0000313" key="8">
    <source>
        <dbReference type="Proteomes" id="UP000324800"/>
    </source>
</evidence>
<evidence type="ECO:0000256" key="1">
    <source>
        <dbReference type="ARBA" id="ARBA00012513"/>
    </source>
</evidence>
<comment type="caution">
    <text evidence="7">The sequence shown here is derived from an EMBL/GenBank/DDBJ whole genome shotgun (WGS) entry which is preliminary data.</text>
</comment>
<feature type="domain" description="Protein kinase" evidence="6">
    <location>
        <begin position="11"/>
        <end position="266"/>
    </location>
</feature>
<dbReference type="SUPFAM" id="SSF56112">
    <property type="entry name" value="Protein kinase-like (PK-like)"/>
    <property type="match status" value="1"/>
</dbReference>
<dbReference type="EMBL" id="SNRW01013019">
    <property type="protein sequence ID" value="KAA6373112.1"/>
    <property type="molecule type" value="Genomic_DNA"/>
</dbReference>
<dbReference type="InterPro" id="IPR050660">
    <property type="entry name" value="NEK_Ser/Thr_kinase"/>
</dbReference>